<keyword evidence="8 9" id="KW-0472">Membrane</keyword>
<evidence type="ECO:0000256" key="8">
    <source>
        <dbReference type="ARBA" id="ARBA00023136"/>
    </source>
</evidence>
<keyword evidence="11" id="KW-1185">Reference proteome</keyword>
<comment type="similarity">
    <text evidence="1">Belongs to the KdgT transporter family.</text>
</comment>
<keyword evidence="6" id="KW-0769">Symport</keyword>
<proteinExistence type="inferred from homology"/>
<keyword evidence="7 9" id="KW-1133">Transmembrane helix</keyword>
<evidence type="ECO:0000313" key="11">
    <source>
        <dbReference type="Proteomes" id="UP001579974"/>
    </source>
</evidence>
<gene>
    <name evidence="10" type="ORF">KKP3000_002772</name>
</gene>
<feature type="transmembrane region" description="Helical" evidence="9">
    <location>
        <begin position="224"/>
        <end position="245"/>
    </location>
</feature>
<evidence type="ECO:0000256" key="2">
    <source>
        <dbReference type="ARBA" id="ARBA00022448"/>
    </source>
</evidence>
<protein>
    <submittedName>
        <fullName evidence="10">2-keto-3-deoxygluconate permease</fullName>
    </submittedName>
</protein>
<evidence type="ECO:0000256" key="6">
    <source>
        <dbReference type="ARBA" id="ARBA00022847"/>
    </source>
</evidence>
<dbReference type="EMBL" id="JBDXSU010000003">
    <property type="protein sequence ID" value="MFB5189500.1"/>
    <property type="molecule type" value="Genomic_DNA"/>
</dbReference>
<feature type="transmembrane region" description="Helical" evidence="9">
    <location>
        <begin position="41"/>
        <end position="61"/>
    </location>
</feature>
<feature type="transmembrane region" description="Helical" evidence="9">
    <location>
        <begin position="12"/>
        <end position="29"/>
    </location>
</feature>
<feature type="transmembrane region" description="Helical" evidence="9">
    <location>
        <begin position="140"/>
        <end position="165"/>
    </location>
</feature>
<feature type="transmembrane region" description="Helical" evidence="9">
    <location>
        <begin position="257"/>
        <end position="277"/>
    </location>
</feature>
<dbReference type="Pfam" id="PF03812">
    <property type="entry name" value="KdgT"/>
    <property type="match status" value="1"/>
</dbReference>
<dbReference type="InterPro" id="IPR004684">
    <property type="entry name" value="2keto-3dGluconate_permease"/>
</dbReference>
<keyword evidence="5 9" id="KW-0812">Transmembrane</keyword>
<keyword evidence="3" id="KW-1003">Cell membrane</keyword>
<reference evidence="10 11" key="1">
    <citation type="journal article" date="2024" name="Int. J. Mol. Sci.">
        <title>Exploration of Alicyclobacillus spp. Genome in Search of Antibiotic Resistance.</title>
        <authorList>
            <person name="Bucka-Kolendo J."/>
            <person name="Kiousi D.E."/>
            <person name="Dekowska A."/>
            <person name="Mikolajczuk-Szczyrba A."/>
            <person name="Karadedos D.M."/>
            <person name="Michael P."/>
            <person name="Galanis A."/>
            <person name="Sokolowska B."/>
        </authorList>
    </citation>
    <scope>NUCLEOTIDE SEQUENCE [LARGE SCALE GENOMIC DNA]</scope>
    <source>
        <strain evidence="10 11">KKP 3000</strain>
    </source>
</reference>
<evidence type="ECO:0000256" key="3">
    <source>
        <dbReference type="ARBA" id="ARBA00022475"/>
    </source>
</evidence>
<accession>A0ABV5AB67</accession>
<feature type="transmembrane region" description="Helical" evidence="9">
    <location>
        <begin position="81"/>
        <end position="99"/>
    </location>
</feature>
<name>A0ABV5AB67_9BACL</name>
<feature type="transmembrane region" description="Helical" evidence="9">
    <location>
        <begin position="171"/>
        <end position="190"/>
    </location>
</feature>
<feature type="transmembrane region" description="Helical" evidence="9">
    <location>
        <begin position="202"/>
        <end position="218"/>
    </location>
</feature>
<organism evidence="10 11">
    <name type="scientific">Alicyclobacillus fastidiosus</name>
    <dbReference type="NCBI Taxonomy" id="392011"/>
    <lineage>
        <taxon>Bacteria</taxon>
        <taxon>Bacillati</taxon>
        <taxon>Bacillota</taxon>
        <taxon>Bacilli</taxon>
        <taxon>Bacillales</taxon>
        <taxon>Alicyclobacillaceae</taxon>
        <taxon>Alicyclobacillus</taxon>
    </lineage>
</organism>
<evidence type="ECO:0000313" key="10">
    <source>
        <dbReference type="EMBL" id="MFB5189500.1"/>
    </source>
</evidence>
<evidence type="ECO:0000256" key="5">
    <source>
        <dbReference type="ARBA" id="ARBA00022692"/>
    </source>
</evidence>
<evidence type="ECO:0000256" key="1">
    <source>
        <dbReference type="ARBA" id="ARBA00006430"/>
    </source>
</evidence>
<dbReference type="Proteomes" id="UP001579974">
    <property type="component" value="Unassembled WGS sequence"/>
</dbReference>
<evidence type="ECO:0000256" key="7">
    <source>
        <dbReference type="ARBA" id="ARBA00022989"/>
    </source>
</evidence>
<keyword evidence="2" id="KW-0813">Transport</keyword>
<feature type="transmembrane region" description="Helical" evidence="9">
    <location>
        <begin position="289"/>
        <end position="310"/>
    </location>
</feature>
<keyword evidence="4" id="KW-0762">Sugar transport</keyword>
<sequence>MKIKAMVDKVPGGMMIFPLLIGAAIRTIWPGLPDDTVFKSSFTGGLLTGATSILAAFYICLGSTIEFRAAGYVLKKGVSLWLSKIVTAAIIGFLIKFLAHDQNHLVLGLSALAIVAAFSDSNGGLYMALMGQLGKRQEDVAAYSIMSLESGPFFTMLILGVAGLAAFPLRAFIFALLPLIIGMVLGNLDSSMRDFLSKGKDVLIPLFAIGLGFGINLMDVFKAGAAGIVLGLAVVVITGVVLYLVDRLVGGTGVAGVAAASTAGNAAAVPMAVAAVYTGYQSVAGTATVQVAAAVIVTSILVPIVTAFFAKNSAAKRLQATAAAKDLHN</sequence>
<feature type="transmembrane region" description="Helical" evidence="9">
    <location>
        <begin position="105"/>
        <end position="128"/>
    </location>
</feature>
<evidence type="ECO:0000256" key="4">
    <source>
        <dbReference type="ARBA" id="ARBA00022597"/>
    </source>
</evidence>
<dbReference type="RefSeq" id="WP_275475436.1">
    <property type="nucleotide sequence ID" value="NZ_CP162940.1"/>
</dbReference>
<evidence type="ECO:0000256" key="9">
    <source>
        <dbReference type="SAM" id="Phobius"/>
    </source>
</evidence>
<comment type="caution">
    <text evidence="10">The sequence shown here is derived from an EMBL/GenBank/DDBJ whole genome shotgun (WGS) entry which is preliminary data.</text>
</comment>